<name>A0AA40V7W0_STUST</name>
<dbReference type="EMBL" id="JAAMRD010000170">
    <property type="protein sequence ID" value="MBA1307600.1"/>
    <property type="molecule type" value="Genomic_DNA"/>
</dbReference>
<dbReference type="AlphaFoldDB" id="A0AA40V7W0"/>
<evidence type="ECO:0000313" key="2">
    <source>
        <dbReference type="Proteomes" id="UP001138621"/>
    </source>
</evidence>
<gene>
    <name evidence="1" type="ORF">G7024_24950</name>
</gene>
<reference evidence="1" key="1">
    <citation type="submission" date="2020-02" db="EMBL/GenBank/DDBJ databases">
        <title>Synteny-based analysis reveals conserved mechanism for high triclosan tolerance in Pseudomonas, as well as instances of horizontal transfer.</title>
        <authorList>
            <person name="Mcfarland A.G."/>
            <person name="Bertucci H.K."/>
            <person name="Litmann E."/>
            <person name="Shen J."/>
            <person name="Huttenhower C."/>
            <person name="Hartmann E.M."/>
        </authorList>
    </citation>
    <scope>NUCLEOTIDE SEQUENCE</scope>
    <source>
        <strain evidence="1">109A1</strain>
    </source>
</reference>
<organism evidence="1 2">
    <name type="scientific">Stutzerimonas stutzeri</name>
    <name type="common">Pseudomonas stutzeri</name>
    <dbReference type="NCBI Taxonomy" id="316"/>
    <lineage>
        <taxon>Bacteria</taxon>
        <taxon>Pseudomonadati</taxon>
        <taxon>Pseudomonadota</taxon>
        <taxon>Gammaproteobacteria</taxon>
        <taxon>Pseudomonadales</taxon>
        <taxon>Pseudomonadaceae</taxon>
        <taxon>Stutzerimonas</taxon>
    </lineage>
</organism>
<accession>A0AA40V7W0</accession>
<comment type="caution">
    <text evidence="1">The sequence shown here is derived from an EMBL/GenBank/DDBJ whole genome shotgun (WGS) entry which is preliminary data.</text>
</comment>
<proteinExistence type="predicted"/>
<protein>
    <submittedName>
        <fullName evidence="1">Copper resistance protein</fullName>
    </submittedName>
</protein>
<feature type="non-terminal residue" evidence="1">
    <location>
        <position position="1"/>
    </location>
</feature>
<dbReference type="Proteomes" id="UP001138621">
    <property type="component" value="Unassembled WGS sequence"/>
</dbReference>
<sequence length="23" mass="2379">TVANAQRIANTLGVTEVHGSKIV</sequence>
<evidence type="ECO:0000313" key="1">
    <source>
        <dbReference type="EMBL" id="MBA1307600.1"/>
    </source>
</evidence>